<dbReference type="SUPFAM" id="SSF88659">
    <property type="entry name" value="Sigma3 and sigma4 domains of RNA polymerase sigma factors"/>
    <property type="match status" value="1"/>
</dbReference>
<dbReference type="GO" id="GO:0003677">
    <property type="term" value="F:DNA binding"/>
    <property type="evidence" value="ECO:0007669"/>
    <property type="project" value="InterPro"/>
</dbReference>
<dbReference type="Pfam" id="PF08281">
    <property type="entry name" value="Sigma70_r4_2"/>
    <property type="match status" value="1"/>
</dbReference>
<dbReference type="NCBIfam" id="TIGR02937">
    <property type="entry name" value="sigma70-ECF"/>
    <property type="match status" value="1"/>
</dbReference>
<protein>
    <submittedName>
        <fullName evidence="7">DNA-directed RNA polymerase sigma-70 factor</fullName>
    </submittedName>
</protein>
<dbReference type="RefSeq" id="WP_141413082.1">
    <property type="nucleotide sequence ID" value="NZ_AP019735.1"/>
</dbReference>
<evidence type="ECO:0000313" key="7">
    <source>
        <dbReference type="EMBL" id="BBL04719.1"/>
    </source>
</evidence>
<evidence type="ECO:0000256" key="2">
    <source>
        <dbReference type="ARBA" id="ARBA00023015"/>
    </source>
</evidence>
<dbReference type="Gene3D" id="1.10.1740.10">
    <property type="match status" value="1"/>
</dbReference>
<keyword evidence="7" id="KW-0240">DNA-directed RNA polymerase</keyword>
<gene>
    <name evidence="7" type="ORF">A5CBH24_20320</name>
</gene>
<dbReference type="PANTHER" id="PTHR43133:SF46">
    <property type="entry name" value="RNA POLYMERASE SIGMA-70 FACTOR ECF SUBFAMILY"/>
    <property type="match status" value="1"/>
</dbReference>
<dbReference type="Gene3D" id="1.10.10.10">
    <property type="entry name" value="Winged helix-like DNA-binding domain superfamily/Winged helix DNA-binding domain"/>
    <property type="match status" value="1"/>
</dbReference>
<dbReference type="InterPro" id="IPR036388">
    <property type="entry name" value="WH-like_DNA-bd_sf"/>
</dbReference>
<evidence type="ECO:0000259" key="5">
    <source>
        <dbReference type="Pfam" id="PF04542"/>
    </source>
</evidence>
<evidence type="ECO:0000256" key="4">
    <source>
        <dbReference type="ARBA" id="ARBA00023163"/>
    </source>
</evidence>
<feature type="domain" description="RNA polymerase sigma factor 70 region 4 type 2" evidence="6">
    <location>
        <begin position="116"/>
        <end position="167"/>
    </location>
</feature>
<sequence>MNPDTEIFNRLYVRYRSNFIAIARSYVEDTAVAEDIVTDSFVSWWLRRNTLPENTDPRRYVVGTIKKQCLEHLRSRQIQTRAHKNLRDTNARMLAYHLASLENNTTENLHAEEVVEILRRQLEAMPALMRDIFIASRTEELSHKEIAARFHISERRVKYELKKALDTLKESFRDYLPAFFILWAIDLLMQDYR</sequence>
<dbReference type="InterPro" id="IPR007627">
    <property type="entry name" value="RNA_pol_sigma70_r2"/>
</dbReference>
<keyword evidence="2" id="KW-0805">Transcription regulation</keyword>
<dbReference type="InterPro" id="IPR014327">
    <property type="entry name" value="RNA_pol_sigma70_bacteroid"/>
</dbReference>
<dbReference type="OrthoDB" id="1045557at2"/>
<evidence type="ECO:0000256" key="1">
    <source>
        <dbReference type="ARBA" id="ARBA00010641"/>
    </source>
</evidence>
<dbReference type="NCBIfam" id="TIGR02985">
    <property type="entry name" value="Sig70_bacteroi1"/>
    <property type="match status" value="1"/>
</dbReference>
<evidence type="ECO:0000259" key="6">
    <source>
        <dbReference type="Pfam" id="PF08281"/>
    </source>
</evidence>
<name>A0A4Y1WWW3_9BACT</name>
<reference evidence="8" key="1">
    <citation type="submission" date="2019-06" db="EMBL/GenBank/DDBJ databases">
        <title>Alistipes onderdonkii subsp. vulgaris subsp. nov., Alistipes dispar sp. nov. and Alistipes communis sp. nov., isolated from human faeces, and creation of Alistipes onderdonkii subsp. onderdonkii subsp. nov.</title>
        <authorList>
            <person name="Sakamoto M."/>
            <person name="Ikeyama N."/>
            <person name="Ogata Y."/>
            <person name="Suda W."/>
            <person name="Iino T."/>
            <person name="Hattori M."/>
            <person name="Ohkuma M."/>
        </authorList>
    </citation>
    <scope>NUCLEOTIDE SEQUENCE [LARGE SCALE GENOMIC DNA]</scope>
    <source>
        <strain evidence="8">5CBH24</strain>
    </source>
</reference>
<keyword evidence="3" id="KW-0731">Sigma factor</keyword>
<dbReference type="InterPro" id="IPR013325">
    <property type="entry name" value="RNA_pol_sigma_r2"/>
</dbReference>
<keyword evidence="4" id="KW-0804">Transcription</keyword>
<dbReference type="AlphaFoldDB" id="A0A4Y1WWW3"/>
<dbReference type="InterPro" id="IPR014284">
    <property type="entry name" value="RNA_pol_sigma-70_dom"/>
</dbReference>
<dbReference type="GO" id="GO:0016987">
    <property type="term" value="F:sigma factor activity"/>
    <property type="evidence" value="ECO:0007669"/>
    <property type="project" value="UniProtKB-KW"/>
</dbReference>
<dbReference type="EMBL" id="AP019735">
    <property type="protein sequence ID" value="BBL04719.1"/>
    <property type="molecule type" value="Genomic_DNA"/>
</dbReference>
<dbReference type="InterPro" id="IPR013249">
    <property type="entry name" value="RNA_pol_sigma70_r4_t2"/>
</dbReference>
<dbReference type="KEGG" id="acou:A5CBH24_20320"/>
<dbReference type="PANTHER" id="PTHR43133">
    <property type="entry name" value="RNA POLYMERASE ECF-TYPE SIGMA FACTO"/>
    <property type="match status" value="1"/>
</dbReference>
<dbReference type="GeneID" id="78342749"/>
<dbReference type="GO" id="GO:0000428">
    <property type="term" value="C:DNA-directed RNA polymerase complex"/>
    <property type="evidence" value="ECO:0007669"/>
    <property type="project" value="UniProtKB-KW"/>
</dbReference>
<dbReference type="Proteomes" id="UP000318946">
    <property type="component" value="Chromosome"/>
</dbReference>
<accession>A0A4Y1WWW3</accession>
<dbReference type="GO" id="GO:0006352">
    <property type="term" value="P:DNA-templated transcription initiation"/>
    <property type="evidence" value="ECO:0007669"/>
    <property type="project" value="InterPro"/>
</dbReference>
<evidence type="ECO:0000256" key="3">
    <source>
        <dbReference type="ARBA" id="ARBA00023082"/>
    </source>
</evidence>
<dbReference type="InterPro" id="IPR039425">
    <property type="entry name" value="RNA_pol_sigma-70-like"/>
</dbReference>
<dbReference type="SUPFAM" id="SSF88946">
    <property type="entry name" value="Sigma2 domain of RNA polymerase sigma factors"/>
    <property type="match status" value="1"/>
</dbReference>
<comment type="similarity">
    <text evidence="1">Belongs to the sigma-70 factor family. ECF subfamily.</text>
</comment>
<dbReference type="InterPro" id="IPR013324">
    <property type="entry name" value="RNA_pol_sigma_r3/r4-like"/>
</dbReference>
<proteinExistence type="inferred from homology"/>
<evidence type="ECO:0000313" key="8">
    <source>
        <dbReference type="Proteomes" id="UP000318946"/>
    </source>
</evidence>
<dbReference type="Pfam" id="PF04542">
    <property type="entry name" value="Sigma70_r2"/>
    <property type="match status" value="1"/>
</dbReference>
<organism evidence="7 8">
    <name type="scientific">Alistipes communis</name>
    <dbReference type="NCBI Taxonomy" id="2585118"/>
    <lineage>
        <taxon>Bacteria</taxon>
        <taxon>Pseudomonadati</taxon>
        <taxon>Bacteroidota</taxon>
        <taxon>Bacteroidia</taxon>
        <taxon>Bacteroidales</taxon>
        <taxon>Rikenellaceae</taxon>
        <taxon>Alistipes</taxon>
    </lineage>
</organism>
<feature type="domain" description="RNA polymerase sigma-70 region 2" evidence="5">
    <location>
        <begin position="11"/>
        <end position="77"/>
    </location>
</feature>
<keyword evidence="8" id="KW-1185">Reference proteome</keyword>